<dbReference type="Proteomes" id="UP000306102">
    <property type="component" value="Unassembled WGS sequence"/>
</dbReference>
<sequence>MDSCSVAQDLFLMMKEHVQDLQSALRRKGGDISIESNINAYMCCKNKVNKESIKHLGVLKQMERKIVRSSSYPLLHVNHYLSMVIRVLGEATSITISVLRTLWLFFSVSASKTKPSGWSLASRLLLTRPVASERGSKVLNEVGNVDSTLQSLHRCIRSNDVKGGVQMARKRLQALDASIEGLEAGLYCLFRRQIQNRVSLLNILAH</sequence>
<dbReference type="PANTHER" id="PTHR33070:SF120">
    <property type="entry name" value="EXPRESSED PROTEIN"/>
    <property type="match status" value="1"/>
</dbReference>
<dbReference type="InterPro" id="IPR004320">
    <property type="entry name" value="BPS1_pln"/>
</dbReference>
<dbReference type="GO" id="GO:0048364">
    <property type="term" value="P:root development"/>
    <property type="evidence" value="ECO:0007669"/>
    <property type="project" value="InterPro"/>
</dbReference>
<name>A0A4S4E7K7_CAMSN</name>
<gene>
    <name evidence="1" type="ORF">TEA_017413</name>
</gene>
<keyword evidence="2" id="KW-1185">Reference proteome</keyword>
<accession>A0A4S4E7K7</accession>
<protein>
    <submittedName>
        <fullName evidence="1">Uncharacterized protein</fullName>
    </submittedName>
</protein>
<dbReference type="GO" id="GO:0048367">
    <property type="term" value="P:shoot system development"/>
    <property type="evidence" value="ECO:0007669"/>
    <property type="project" value="InterPro"/>
</dbReference>
<evidence type="ECO:0000313" key="1">
    <source>
        <dbReference type="EMBL" id="THG12040.1"/>
    </source>
</evidence>
<dbReference type="AlphaFoldDB" id="A0A4S4E7K7"/>
<dbReference type="Pfam" id="PF03087">
    <property type="entry name" value="BPS1"/>
    <property type="match status" value="1"/>
</dbReference>
<reference evidence="1 2" key="1">
    <citation type="journal article" date="2018" name="Proc. Natl. Acad. Sci. U.S.A.">
        <title>Draft genome sequence of Camellia sinensis var. sinensis provides insights into the evolution of the tea genome and tea quality.</title>
        <authorList>
            <person name="Wei C."/>
            <person name="Yang H."/>
            <person name="Wang S."/>
            <person name="Zhao J."/>
            <person name="Liu C."/>
            <person name="Gao L."/>
            <person name="Xia E."/>
            <person name="Lu Y."/>
            <person name="Tai Y."/>
            <person name="She G."/>
            <person name="Sun J."/>
            <person name="Cao H."/>
            <person name="Tong W."/>
            <person name="Gao Q."/>
            <person name="Li Y."/>
            <person name="Deng W."/>
            <person name="Jiang X."/>
            <person name="Wang W."/>
            <person name="Chen Q."/>
            <person name="Zhang S."/>
            <person name="Li H."/>
            <person name="Wu J."/>
            <person name="Wang P."/>
            <person name="Li P."/>
            <person name="Shi C."/>
            <person name="Zheng F."/>
            <person name="Jian J."/>
            <person name="Huang B."/>
            <person name="Shan D."/>
            <person name="Shi M."/>
            <person name="Fang C."/>
            <person name="Yue Y."/>
            <person name="Li F."/>
            <person name="Li D."/>
            <person name="Wei S."/>
            <person name="Han B."/>
            <person name="Jiang C."/>
            <person name="Yin Y."/>
            <person name="Xia T."/>
            <person name="Zhang Z."/>
            <person name="Bennetzen J.L."/>
            <person name="Zhao S."/>
            <person name="Wan X."/>
        </authorList>
    </citation>
    <scope>NUCLEOTIDE SEQUENCE [LARGE SCALE GENOMIC DNA]</scope>
    <source>
        <strain evidence="2">cv. Shuchazao</strain>
        <tissue evidence="1">Leaf</tissue>
    </source>
</reference>
<proteinExistence type="predicted"/>
<organism evidence="1 2">
    <name type="scientific">Camellia sinensis var. sinensis</name>
    <name type="common">China tea</name>
    <dbReference type="NCBI Taxonomy" id="542762"/>
    <lineage>
        <taxon>Eukaryota</taxon>
        <taxon>Viridiplantae</taxon>
        <taxon>Streptophyta</taxon>
        <taxon>Embryophyta</taxon>
        <taxon>Tracheophyta</taxon>
        <taxon>Spermatophyta</taxon>
        <taxon>Magnoliopsida</taxon>
        <taxon>eudicotyledons</taxon>
        <taxon>Gunneridae</taxon>
        <taxon>Pentapetalae</taxon>
        <taxon>asterids</taxon>
        <taxon>Ericales</taxon>
        <taxon>Theaceae</taxon>
        <taxon>Camellia</taxon>
    </lineage>
</organism>
<dbReference type="PANTHER" id="PTHR33070">
    <property type="entry name" value="OS06G0725500 PROTEIN"/>
    <property type="match status" value="1"/>
</dbReference>
<comment type="caution">
    <text evidence="1">The sequence shown here is derived from an EMBL/GenBank/DDBJ whole genome shotgun (WGS) entry which is preliminary data.</text>
</comment>
<dbReference type="EMBL" id="SDRB02006771">
    <property type="protein sequence ID" value="THG12040.1"/>
    <property type="molecule type" value="Genomic_DNA"/>
</dbReference>
<evidence type="ECO:0000313" key="2">
    <source>
        <dbReference type="Proteomes" id="UP000306102"/>
    </source>
</evidence>